<sequence>MATADVAELIKQTKPHISMIRFERCVVRSSSFTAVIPLVVLSAKISALLLALPSSMAGLGVYLVRFFL</sequence>
<dbReference type="EMBL" id="UAUF01000002">
    <property type="protein sequence ID" value="SPZ00018.1"/>
    <property type="molecule type" value="Genomic_DNA"/>
</dbReference>
<proteinExistence type="predicted"/>
<gene>
    <name evidence="2" type="ORF">NCTC11842_00163</name>
</gene>
<name>A0A2X2BYW7_PSELU</name>
<evidence type="ECO:0000313" key="3">
    <source>
        <dbReference type="Proteomes" id="UP000250443"/>
    </source>
</evidence>
<dbReference type="AlphaFoldDB" id="A0A2X2BYW7"/>
<dbReference type="Proteomes" id="UP000250443">
    <property type="component" value="Unassembled WGS sequence"/>
</dbReference>
<keyword evidence="1" id="KW-0472">Membrane</keyword>
<evidence type="ECO:0000256" key="1">
    <source>
        <dbReference type="SAM" id="Phobius"/>
    </source>
</evidence>
<protein>
    <submittedName>
        <fullName evidence="2">Uncharacterized protein</fullName>
    </submittedName>
</protein>
<reference evidence="2 3" key="1">
    <citation type="submission" date="2018-06" db="EMBL/GenBank/DDBJ databases">
        <authorList>
            <consortium name="Pathogen Informatics"/>
            <person name="Doyle S."/>
        </authorList>
    </citation>
    <scope>NUCLEOTIDE SEQUENCE [LARGE SCALE GENOMIC DNA]</scope>
    <source>
        <strain evidence="2 3">NCTC11842</strain>
    </source>
</reference>
<keyword evidence="1" id="KW-0812">Transmembrane</keyword>
<organism evidence="2 3">
    <name type="scientific">Pseudomonas luteola</name>
    <dbReference type="NCBI Taxonomy" id="47886"/>
    <lineage>
        <taxon>Bacteria</taxon>
        <taxon>Pseudomonadati</taxon>
        <taxon>Pseudomonadota</taxon>
        <taxon>Gammaproteobacteria</taxon>
        <taxon>Pseudomonadales</taxon>
        <taxon>Pseudomonadaceae</taxon>
        <taxon>Pseudomonas</taxon>
    </lineage>
</organism>
<evidence type="ECO:0000313" key="2">
    <source>
        <dbReference type="EMBL" id="SPZ00018.1"/>
    </source>
</evidence>
<feature type="transmembrane region" description="Helical" evidence="1">
    <location>
        <begin position="45"/>
        <end position="64"/>
    </location>
</feature>
<accession>A0A2X2BYW7</accession>
<keyword evidence="1" id="KW-1133">Transmembrane helix</keyword>